<dbReference type="AlphaFoldDB" id="A0AAE9F9W2"/>
<dbReference type="SMART" id="SM00220">
    <property type="entry name" value="S_TKc"/>
    <property type="match status" value="1"/>
</dbReference>
<protein>
    <recommendedName>
        <fullName evidence="7">cAMP-dependent protein kinase, catalytic subunit-like</fullName>
    </recommendedName>
</protein>
<evidence type="ECO:0000256" key="1">
    <source>
        <dbReference type="ARBA" id="ARBA00022527"/>
    </source>
</evidence>
<dbReference type="EMBL" id="CP092625">
    <property type="protein sequence ID" value="UMM41238.1"/>
    <property type="molecule type" value="Genomic_DNA"/>
</dbReference>
<keyword evidence="3 8" id="KW-0547">Nucleotide-binding</keyword>
<dbReference type="PANTHER" id="PTHR24353:SF37">
    <property type="entry name" value="CAMP-DEPENDENT PROTEIN KINASE CATALYTIC SUBUNIT PRKX"/>
    <property type="match status" value="1"/>
</dbReference>
<evidence type="ECO:0000256" key="7">
    <source>
        <dbReference type="ARBA" id="ARBA00068130"/>
    </source>
</evidence>
<evidence type="ECO:0000313" key="12">
    <source>
        <dbReference type="EMBL" id="UMM41238.1"/>
    </source>
</evidence>
<comment type="similarity">
    <text evidence="6">Belongs to the protein kinase superfamily. Ser/Thr protein kinase family. cAMP subfamily.</text>
</comment>
<dbReference type="InterPro" id="IPR000719">
    <property type="entry name" value="Prot_kinase_dom"/>
</dbReference>
<dbReference type="Gene3D" id="1.10.510.10">
    <property type="entry name" value="Transferase(Phosphotransferase) domain 1"/>
    <property type="match status" value="1"/>
</dbReference>
<dbReference type="PROSITE" id="PS00107">
    <property type="entry name" value="PROTEIN_KINASE_ATP"/>
    <property type="match status" value="1"/>
</dbReference>
<dbReference type="Proteomes" id="UP000829354">
    <property type="component" value="Chromosome X"/>
</dbReference>
<dbReference type="InterPro" id="IPR000961">
    <property type="entry name" value="AGC-kinase_C"/>
</dbReference>
<name>A0AAE9F9W2_CAEBR</name>
<evidence type="ECO:0000256" key="5">
    <source>
        <dbReference type="ARBA" id="ARBA00022840"/>
    </source>
</evidence>
<dbReference type="InterPro" id="IPR011009">
    <property type="entry name" value="Kinase-like_dom_sf"/>
</dbReference>
<evidence type="ECO:0000256" key="4">
    <source>
        <dbReference type="ARBA" id="ARBA00022777"/>
    </source>
</evidence>
<feature type="binding site" evidence="8">
    <location>
        <position position="169"/>
    </location>
    <ligand>
        <name>ATP</name>
        <dbReference type="ChEBI" id="CHEBI:30616"/>
    </ligand>
</feature>
<sequence>MRDEIREKGEISHLSSNQRFRIKLPPSVHIFPSTSSFSIQKFPAHLYFFFVAQFYSPIQLCSIMKGGKRARMWFSCWMSSSTSSVESVEDESCSNECSASFTFDTNNNSRGDQQVDELAEETHMKLSITPTRESFSLSQLERIVTIGKGTFGRVELARDKISGAHYALKVLNIRRVVDMRQTQHVHNEKRVLLQLKHPFIVKMYASEKDSNNLYMIMEFVPGGEMFSYLRASRSFSNSMARFYASEIVCALEYIHSLGIVYRDLKPENLMLSKEGHIKMADFGFAKELRDRTYTICGTPDYLAPESLARTGHNKGVDWWALGILIYEMMVGKPPFRGKTTAEIYDSIIEHKLKFPRSFNLAAKDLVKKLLEVDRTQRIGCMKNGTQDVKDHKWFEKVNWDDTLHLRVEPPIVPTLYHPGDTGNFDDYEEDTTGGPLCSQRERDLFAEW</sequence>
<reference evidence="12 13" key="1">
    <citation type="submission" date="2022-04" db="EMBL/GenBank/DDBJ databases">
        <title>Chromosome-level reference genomes for two strains of Caenorhabditis briggsae: an improved platform for comparative genomics.</title>
        <authorList>
            <person name="Stevens L."/>
            <person name="Andersen E."/>
        </authorList>
    </citation>
    <scope>NUCLEOTIDE SEQUENCE [LARGE SCALE GENOMIC DNA]</scope>
    <source>
        <strain evidence="12">VX34</strain>
        <tissue evidence="12">Whole-organism</tissue>
    </source>
</reference>
<dbReference type="GO" id="GO:0005524">
    <property type="term" value="F:ATP binding"/>
    <property type="evidence" value="ECO:0007669"/>
    <property type="project" value="UniProtKB-UniRule"/>
</dbReference>
<feature type="domain" description="AGC-kinase C-terminal" evidence="11">
    <location>
        <begin position="395"/>
        <end position="448"/>
    </location>
</feature>
<evidence type="ECO:0000256" key="6">
    <source>
        <dbReference type="ARBA" id="ARBA00061078"/>
    </source>
</evidence>
<keyword evidence="2" id="KW-0808">Transferase</keyword>
<proteinExistence type="inferred from homology"/>
<accession>A0AAE9F9W2</accession>
<evidence type="ECO:0000256" key="2">
    <source>
        <dbReference type="ARBA" id="ARBA00022679"/>
    </source>
</evidence>
<dbReference type="FunFam" id="3.30.200.20:FF:000042">
    <property type="entry name" value="Aurora kinase A"/>
    <property type="match status" value="1"/>
</dbReference>
<dbReference type="PROSITE" id="PS51285">
    <property type="entry name" value="AGC_KINASE_CTER"/>
    <property type="match status" value="1"/>
</dbReference>
<keyword evidence="4" id="KW-0418">Kinase</keyword>
<keyword evidence="13" id="KW-1185">Reference proteome</keyword>
<evidence type="ECO:0000256" key="3">
    <source>
        <dbReference type="ARBA" id="ARBA00022741"/>
    </source>
</evidence>
<dbReference type="SMART" id="SM00133">
    <property type="entry name" value="S_TK_X"/>
    <property type="match status" value="1"/>
</dbReference>
<dbReference type="Pfam" id="PF00069">
    <property type="entry name" value="Pkinase"/>
    <property type="match status" value="1"/>
</dbReference>
<dbReference type="InterPro" id="IPR017441">
    <property type="entry name" value="Protein_kinase_ATP_BS"/>
</dbReference>
<evidence type="ECO:0000256" key="9">
    <source>
        <dbReference type="RuleBase" id="RU000304"/>
    </source>
</evidence>
<dbReference type="GO" id="GO:0004690">
    <property type="term" value="F:cyclic nucleotide-dependent protein kinase activity"/>
    <property type="evidence" value="ECO:0007669"/>
    <property type="project" value="UniProtKB-ARBA"/>
</dbReference>
<dbReference type="SUPFAM" id="SSF56112">
    <property type="entry name" value="Protein kinase-like (PK-like)"/>
    <property type="match status" value="1"/>
</dbReference>
<gene>
    <name evidence="12" type="ORF">L5515_017585</name>
</gene>
<dbReference type="PANTHER" id="PTHR24353">
    <property type="entry name" value="CYCLIC NUCLEOTIDE-DEPENDENT PROTEIN KINASE"/>
    <property type="match status" value="1"/>
</dbReference>
<evidence type="ECO:0000259" key="11">
    <source>
        <dbReference type="PROSITE" id="PS51285"/>
    </source>
</evidence>
<dbReference type="GO" id="GO:0009653">
    <property type="term" value="P:anatomical structure morphogenesis"/>
    <property type="evidence" value="ECO:0007669"/>
    <property type="project" value="UniProtKB-ARBA"/>
</dbReference>
<dbReference type="InterPro" id="IPR008271">
    <property type="entry name" value="Ser/Thr_kinase_AS"/>
</dbReference>
<evidence type="ECO:0000313" key="13">
    <source>
        <dbReference type="Proteomes" id="UP000829354"/>
    </source>
</evidence>
<organism evidence="12 13">
    <name type="scientific">Caenorhabditis briggsae</name>
    <dbReference type="NCBI Taxonomy" id="6238"/>
    <lineage>
        <taxon>Eukaryota</taxon>
        <taxon>Metazoa</taxon>
        <taxon>Ecdysozoa</taxon>
        <taxon>Nematoda</taxon>
        <taxon>Chromadorea</taxon>
        <taxon>Rhabditida</taxon>
        <taxon>Rhabditina</taxon>
        <taxon>Rhabditomorpha</taxon>
        <taxon>Rhabditoidea</taxon>
        <taxon>Rhabditidae</taxon>
        <taxon>Peloderinae</taxon>
        <taxon>Caenorhabditis</taxon>
    </lineage>
</organism>
<dbReference type="FunFam" id="1.10.510.10:FF:000005">
    <property type="entry name" value="cAMP-dependent protein kinase catalytic subunit alpha"/>
    <property type="match status" value="1"/>
</dbReference>
<dbReference type="PROSITE" id="PS00108">
    <property type="entry name" value="PROTEIN_KINASE_ST"/>
    <property type="match status" value="1"/>
</dbReference>
<feature type="domain" description="Protein kinase" evidence="10">
    <location>
        <begin position="140"/>
        <end position="394"/>
    </location>
</feature>
<dbReference type="PROSITE" id="PS50011">
    <property type="entry name" value="PROTEIN_KINASE_DOM"/>
    <property type="match status" value="1"/>
</dbReference>
<keyword evidence="5 8" id="KW-0067">ATP-binding</keyword>
<evidence type="ECO:0000259" key="10">
    <source>
        <dbReference type="PROSITE" id="PS50011"/>
    </source>
</evidence>
<evidence type="ECO:0000256" key="8">
    <source>
        <dbReference type="PROSITE-ProRule" id="PRU10141"/>
    </source>
</evidence>
<keyword evidence="1 9" id="KW-0723">Serine/threonine-protein kinase</keyword>
<dbReference type="Gene3D" id="3.30.200.20">
    <property type="entry name" value="Phosphorylase Kinase, domain 1"/>
    <property type="match status" value="1"/>
</dbReference>